<sequence>MPTEAHKSFSTDILADPPLSYNQADPEKDSLDLPGEVFIENKAEDINYTDIHINNVSNQLIPSVSQDTLNLMKHSDKPNIEITTASKRPAISSTSSYSTNVQSPPASPSQTTKKDDINLSKQKSSRTTQPTLKKSKRSNSIEEIVSTLDATLISAKKCFEETPDLKISYDQFKYIIENTLSHPDPASILVPFNLSCYEMINIIDIIRPKITNLRIKNRLTRLSNALLDNALSDDSTPPPLQ</sequence>
<organism evidence="2 3">
    <name type="scientific">Aphis craccivora</name>
    <name type="common">Cowpea aphid</name>
    <dbReference type="NCBI Taxonomy" id="307492"/>
    <lineage>
        <taxon>Eukaryota</taxon>
        <taxon>Metazoa</taxon>
        <taxon>Ecdysozoa</taxon>
        <taxon>Arthropoda</taxon>
        <taxon>Hexapoda</taxon>
        <taxon>Insecta</taxon>
        <taxon>Pterygota</taxon>
        <taxon>Neoptera</taxon>
        <taxon>Paraneoptera</taxon>
        <taxon>Hemiptera</taxon>
        <taxon>Sternorrhyncha</taxon>
        <taxon>Aphidomorpha</taxon>
        <taxon>Aphidoidea</taxon>
        <taxon>Aphididae</taxon>
        <taxon>Aphidini</taxon>
        <taxon>Aphis</taxon>
        <taxon>Aphis</taxon>
    </lineage>
</organism>
<protein>
    <submittedName>
        <fullName evidence="2">Uncharacterized protein</fullName>
    </submittedName>
</protein>
<dbReference type="Proteomes" id="UP000478052">
    <property type="component" value="Unassembled WGS sequence"/>
</dbReference>
<dbReference type="OrthoDB" id="6644325at2759"/>
<feature type="compositionally biased region" description="Polar residues" evidence="1">
    <location>
        <begin position="119"/>
        <end position="132"/>
    </location>
</feature>
<name>A0A6G0VZV7_APHCR</name>
<reference evidence="2 3" key="1">
    <citation type="submission" date="2019-08" db="EMBL/GenBank/DDBJ databases">
        <title>Whole genome of Aphis craccivora.</title>
        <authorList>
            <person name="Voronova N.V."/>
            <person name="Shulinski R.S."/>
            <person name="Bandarenka Y.V."/>
            <person name="Zhorov D.G."/>
            <person name="Warner D."/>
        </authorList>
    </citation>
    <scope>NUCLEOTIDE SEQUENCE [LARGE SCALE GENOMIC DNA]</scope>
    <source>
        <strain evidence="2">180601</strain>
        <tissue evidence="2">Whole Body</tissue>
    </source>
</reference>
<evidence type="ECO:0000313" key="3">
    <source>
        <dbReference type="Proteomes" id="UP000478052"/>
    </source>
</evidence>
<proteinExistence type="predicted"/>
<dbReference type="EMBL" id="VUJU01010867">
    <property type="protein sequence ID" value="KAF0712653.1"/>
    <property type="molecule type" value="Genomic_DNA"/>
</dbReference>
<feature type="region of interest" description="Disordered" evidence="1">
    <location>
        <begin position="80"/>
        <end position="139"/>
    </location>
</feature>
<feature type="compositionally biased region" description="Polar residues" evidence="1">
    <location>
        <begin position="100"/>
        <end position="111"/>
    </location>
</feature>
<feature type="region of interest" description="Disordered" evidence="1">
    <location>
        <begin position="1"/>
        <end position="32"/>
    </location>
</feature>
<gene>
    <name evidence="2" type="ORF">FWK35_00024781</name>
</gene>
<evidence type="ECO:0000313" key="2">
    <source>
        <dbReference type="EMBL" id="KAF0712653.1"/>
    </source>
</evidence>
<dbReference type="AlphaFoldDB" id="A0A6G0VZV7"/>
<evidence type="ECO:0000256" key="1">
    <source>
        <dbReference type="SAM" id="MobiDB-lite"/>
    </source>
</evidence>
<accession>A0A6G0VZV7</accession>
<comment type="caution">
    <text evidence="2">The sequence shown here is derived from an EMBL/GenBank/DDBJ whole genome shotgun (WGS) entry which is preliminary data.</text>
</comment>
<keyword evidence="3" id="KW-1185">Reference proteome</keyword>